<sequence length="410" mass="45770">MLLESLRDGSFGVKFDVGDGFQREDEAEVYAGLERTADDTTWHLAFTPFRLGLRPEDDAVLRDDFERQVRFLFQRQYDMLPSVMGGTPRLPPRTSDPSWSPLIALERIQVGGAPCLRVLYRLAYEHGLEIVEGLLLIPLASGLFQFKVSHGERFTGYRETALLSDFMRKEPGVPPDELMKRHGQRAYDSPEWDARFPEHSLSRVRAALTWLTTPEQSGLAVLAPMPPPPRGEVELPGVGCAITPPPRYTPVPSEDVGLSSSIAMFVRLLASDNRTLDVWRSPDTLPPGPGRAEALVNLARRNAQEWVQEGATDITMDTHVLPELDGRPHVANHLRFLARGRPVTNATRWLADADGAVFRVAVGGPPYLPIEELAQEADAVIRSWRRLPDASPRASAPPAPAAKKPWWRFW</sequence>
<dbReference type="AlphaFoldDB" id="A0A848LWJ2"/>
<comment type="caution">
    <text evidence="1">The sequence shown here is derived from an EMBL/GenBank/DDBJ whole genome shotgun (WGS) entry which is preliminary data.</text>
</comment>
<name>A0A848LWJ2_9BACT</name>
<protein>
    <submittedName>
        <fullName evidence="1">Uncharacterized protein</fullName>
    </submittedName>
</protein>
<gene>
    <name evidence="1" type="ORF">HG543_45070</name>
</gene>
<keyword evidence="2" id="KW-1185">Reference proteome</keyword>
<proteinExistence type="predicted"/>
<dbReference type="Proteomes" id="UP000518300">
    <property type="component" value="Unassembled WGS sequence"/>
</dbReference>
<reference evidence="1 2" key="1">
    <citation type="submission" date="2020-04" db="EMBL/GenBank/DDBJ databases">
        <title>Draft genome of Pyxidicoccus fallax type strain.</title>
        <authorList>
            <person name="Whitworth D.E."/>
        </authorList>
    </citation>
    <scope>NUCLEOTIDE SEQUENCE [LARGE SCALE GENOMIC DNA]</scope>
    <source>
        <strain evidence="1 2">DSM 14698</strain>
    </source>
</reference>
<dbReference type="EMBL" id="JABBJJ010000371">
    <property type="protein sequence ID" value="NMO21980.1"/>
    <property type="molecule type" value="Genomic_DNA"/>
</dbReference>
<evidence type="ECO:0000313" key="1">
    <source>
        <dbReference type="EMBL" id="NMO21980.1"/>
    </source>
</evidence>
<dbReference type="RefSeq" id="WP_169351145.1">
    <property type="nucleotide sequence ID" value="NZ_JABBJJ010000371.1"/>
</dbReference>
<evidence type="ECO:0000313" key="2">
    <source>
        <dbReference type="Proteomes" id="UP000518300"/>
    </source>
</evidence>
<accession>A0A848LWJ2</accession>
<organism evidence="1 2">
    <name type="scientific">Pyxidicoccus fallax</name>
    <dbReference type="NCBI Taxonomy" id="394095"/>
    <lineage>
        <taxon>Bacteria</taxon>
        <taxon>Pseudomonadati</taxon>
        <taxon>Myxococcota</taxon>
        <taxon>Myxococcia</taxon>
        <taxon>Myxococcales</taxon>
        <taxon>Cystobacterineae</taxon>
        <taxon>Myxococcaceae</taxon>
        <taxon>Pyxidicoccus</taxon>
    </lineage>
</organism>